<comment type="caution">
    <text evidence="3">The sequence shown here is derived from an EMBL/GenBank/DDBJ whole genome shotgun (WGS) entry which is preliminary data.</text>
</comment>
<protein>
    <submittedName>
        <fullName evidence="3">AbrB/MazE/SpoVT family DNA-binding domain-containing protein</fullName>
    </submittedName>
</protein>
<keyword evidence="4" id="KW-1185">Reference proteome</keyword>
<feature type="region of interest" description="Disordered" evidence="1">
    <location>
        <begin position="37"/>
        <end position="91"/>
    </location>
</feature>
<dbReference type="AlphaFoldDB" id="A0A3A6Q7R9"/>
<dbReference type="OrthoDB" id="87832at2157"/>
<reference evidence="3 4" key="1">
    <citation type="submission" date="2018-06" db="EMBL/GenBank/DDBJ databases">
        <title>Halonotius sp. F13-13 a new haloarchaeeon isolated from a solar saltern from Isla Cristina, Huelva, Spain.</title>
        <authorList>
            <person name="Duran-Viseras A."/>
            <person name="Sanchez-Porro C."/>
            <person name="Ventosa A."/>
        </authorList>
    </citation>
    <scope>NUCLEOTIDE SEQUENCE [LARGE SCALE GENOMIC DNA]</scope>
    <source>
        <strain evidence="3 4">CECT 7525</strain>
    </source>
</reference>
<gene>
    <name evidence="3" type="ORF">DP106_07620</name>
</gene>
<dbReference type="NCBIfam" id="TIGR01439">
    <property type="entry name" value="lp_hng_hel_AbrB"/>
    <property type="match status" value="1"/>
</dbReference>
<dbReference type="InterPro" id="IPR052975">
    <property type="entry name" value="Repressor-like_regulatory"/>
</dbReference>
<dbReference type="RefSeq" id="WP_120084467.1">
    <property type="nucleotide sequence ID" value="NZ_QMDW01000008.1"/>
</dbReference>
<evidence type="ECO:0000259" key="2">
    <source>
        <dbReference type="PROSITE" id="PS51740"/>
    </source>
</evidence>
<dbReference type="Gene3D" id="2.10.260.10">
    <property type="match status" value="1"/>
</dbReference>
<dbReference type="EMBL" id="QMDW01000008">
    <property type="protein sequence ID" value="RJX49964.1"/>
    <property type="molecule type" value="Genomic_DNA"/>
</dbReference>
<proteinExistence type="predicted"/>
<sequence length="91" mass="10767">MREHRRKIGERGQITIPKELRERHGLKRGEEITIRETDDEIVLKPPTDEERLAEGYRKHADRSRTLAEEMENASTEATERLGDTPEWTREE</sequence>
<evidence type="ECO:0000313" key="4">
    <source>
        <dbReference type="Proteomes" id="UP000281564"/>
    </source>
</evidence>
<accession>A0A3A6Q7R9</accession>
<evidence type="ECO:0000313" key="3">
    <source>
        <dbReference type="EMBL" id="RJX49964.1"/>
    </source>
</evidence>
<dbReference type="PANTHER" id="PTHR34860">
    <property type="entry name" value="REPRESSOR-LIKE PROTEIN SSO7C3"/>
    <property type="match status" value="1"/>
</dbReference>
<dbReference type="InterPro" id="IPR037914">
    <property type="entry name" value="SpoVT-AbrB_sf"/>
</dbReference>
<dbReference type="SMART" id="SM00966">
    <property type="entry name" value="SpoVT_AbrB"/>
    <property type="match status" value="1"/>
</dbReference>
<evidence type="ECO:0000256" key="1">
    <source>
        <dbReference type="SAM" id="MobiDB-lite"/>
    </source>
</evidence>
<name>A0A3A6Q7R9_9EURY</name>
<dbReference type="PANTHER" id="PTHR34860:SF6">
    <property type="entry name" value="REPRESSOR-LIKE PROTEIN SSO7C3"/>
    <property type="match status" value="1"/>
</dbReference>
<dbReference type="InterPro" id="IPR007159">
    <property type="entry name" value="SpoVT-AbrB_dom"/>
</dbReference>
<dbReference type="Proteomes" id="UP000281564">
    <property type="component" value="Unassembled WGS sequence"/>
</dbReference>
<feature type="compositionally biased region" description="Basic and acidic residues" evidence="1">
    <location>
        <begin position="46"/>
        <end position="67"/>
    </location>
</feature>
<dbReference type="PROSITE" id="PS51740">
    <property type="entry name" value="SPOVT_ABRB"/>
    <property type="match status" value="1"/>
</dbReference>
<feature type="domain" description="SpoVT-AbrB" evidence="2">
    <location>
        <begin position="3"/>
        <end position="48"/>
    </location>
</feature>
<dbReference type="SUPFAM" id="SSF89447">
    <property type="entry name" value="AbrB/MazE/MraZ-like"/>
    <property type="match status" value="1"/>
</dbReference>
<keyword evidence="3" id="KW-0238">DNA-binding</keyword>
<dbReference type="Pfam" id="PF04014">
    <property type="entry name" value="MazE_antitoxin"/>
    <property type="match status" value="1"/>
</dbReference>
<organism evidence="3 4">
    <name type="scientific">Halonotius pteroides</name>
    <dbReference type="NCBI Taxonomy" id="268735"/>
    <lineage>
        <taxon>Archaea</taxon>
        <taxon>Methanobacteriati</taxon>
        <taxon>Methanobacteriota</taxon>
        <taxon>Stenosarchaea group</taxon>
        <taxon>Halobacteria</taxon>
        <taxon>Halobacteriales</taxon>
        <taxon>Haloferacaceae</taxon>
        <taxon>Halonotius</taxon>
    </lineage>
</organism>
<dbReference type="GO" id="GO:0003677">
    <property type="term" value="F:DNA binding"/>
    <property type="evidence" value="ECO:0007669"/>
    <property type="project" value="UniProtKB-KW"/>
</dbReference>
<feature type="compositionally biased region" description="Basic and acidic residues" evidence="1">
    <location>
        <begin position="77"/>
        <end position="91"/>
    </location>
</feature>